<name>A0A0Q3LNV4_9FLAO</name>
<accession>A0A0Q3LNV4</accession>
<keyword evidence="1" id="KW-0732">Signal</keyword>
<dbReference type="STRING" id="452084.AR438_13530"/>
<evidence type="ECO:0000256" key="1">
    <source>
        <dbReference type="SAM" id="SignalP"/>
    </source>
</evidence>
<keyword evidence="3" id="KW-1185">Reference proteome</keyword>
<evidence type="ECO:0000313" key="2">
    <source>
        <dbReference type="EMBL" id="KQK24945.1"/>
    </source>
</evidence>
<gene>
    <name evidence="2" type="ORF">AR438_13530</name>
</gene>
<evidence type="ECO:0000313" key="3">
    <source>
        <dbReference type="Proteomes" id="UP000051682"/>
    </source>
</evidence>
<feature type="chain" id="PRO_5006205262" evidence="1">
    <location>
        <begin position="21"/>
        <end position="163"/>
    </location>
</feature>
<dbReference type="EMBL" id="LLYZ01000009">
    <property type="protein sequence ID" value="KQK24945.1"/>
    <property type="molecule type" value="Genomic_DNA"/>
</dbReference>
<dbReference type="Proteomes" id="UP000051682">
    <property type="component" value="Unassembled WGS sequence"/>
</dbReference>
<sequence>MLKYKIICIFFLLISNISFAQEKSFFNESREIIEGIINNNQILADKDLIAYSIANSQVVIIVNNKDFDTFLFKKNIDKIEYYKNYKPNKNKHTIIKNFFDDNGRCRVIDSNNKYQIGHGNPTYFVMKYKNQSFCEFQSSVIAEPLSSNKKLYYYLTQIVLDEF</sequence>
<protein>
    <submittedName>
        <fullName evidence="2">Uncharacterized protein</fullName>
    </submittedName>
</protein>
<proteinExistence type="predicted"/>
<organism evidence="2 3">
    <name type="scientific">Chryseobacterium aquaticum</name>
    <dbReference type="NCBI Taxonomy" id="452084"/>
    <lineage>
        <taxon>Bacteria</taxon>
        <taxon>Pseudomonadati</taxon>
        <taxon>Bacteroidota</taxon>
        <taxon>Flavobacteriia</taxon>
        <taxon>Flavobacteriales</taxon>
        <taxon>Weeksellaceae</taxon>
        <taxon>Chryseobacterium group</taxon>
        <taxon>Chryseobacterium</taxon>
    </lineage>
</organism>
<feature type="signal peptide" evidence="1">
    <location>
        <begin position="1"/>
        <end position="20"/>
    </location>
</feature>
<comment type="caution">
    <text evidence="2">The sequence shown here is derived from an EMBL/GenBank/DDBJ whole genome shotgun (WGS) entry which is preliminary data.</text>
</comment>
<dbReference type="AlphaFoldDB" id="A0A0Q3LNV4"/>
<reference evidence="2 3" key="1">
    <citation type="submission" date="2015-10" db="EMBL/GenBank/DDBJ databases">
        <title>Chryseobacterium aquaticum genome.</title>
        <authorList>
            <person name="Newman J.D."/>
            <person name="Ferguson M.B."/>
            <person name="Miller J.R."/>
        </authorList>
    </citation>
    <scope>NUCLEOTIDE SEQUENCE [LARGE SCALE GENOMIC DNA]</scope>
    <source>
        <strain evidence="2 3">KCTC 12483</strain>
    </source>
</reference>
<dbReference type="RefSeq" id="WP_056016092.1">
    <property type="nucleotide sequence ID" value="NZ_LLYZ01000009.1"/>
</dbReference>